<accession>A0AAD7C804</accession>
<feature type="transmembrane region" description="Helical" evidence="9">
    <location>
        <begin position="909"/>
        <end position="931"/>
    </location>
</feature>
<keyword evidence="3" id="KW-1003">Cell membrane</keyword>
<dbReference type="SUPFAM" id="SSF90123">
    <property type="entry name" value="ABC transporter transmembrane region"/>
    <property type="match status" value="2"/>
</dbReference>
<evidence type="ECO:0000256" key="9">
    <source>
        <dbReference type="SAM" id="Phobius"/>
    </source>
</evidence>
<dbReference type="GO" id="GO:0005737">
    <property type="term" value="C:cytoplasm"/>
    <property type="evidence" value="ECO:0007669"/>
    <property type="project" value="UniProtKB-ARBA"/>
</dbReference>
<comment type="caution">
    <text evidence="12">The sequence shown here is derived from an EMBL/GenBank/DDBJ whole genome shotgun (WGS) entry which is preliminary data.</text>
</comment>
<dbReference type="PROSITE" id="PS00211">
    <property type="entry name" value="ABC_TRANSPORTER_1"/>
    <property type="match status" value="2"/>
</dbReference>
<organism evidence="12 13">
    <name type="scientific">Roridomyces roridus</name>
    <dbReference type="NCBI Taxonomy" id="1738132"/>
    <lineage>
        <taxon>Eukaryota</taxon>
        <taxon>Fungi</taxon>
        <taxon>Dikarya</taxon>
        <taxon>Basidiomycota</taxon>
        <taxon>Agaricomycotina</taxon>
        <taxon>Agaricomycetes</taxon>
        <taxon>Agaricomycetidae</taxon>
        <taxon>Agaricales</taxon>
        <taxon>Marasmiineae</taxon>
        <taxon>Mycenaceae</taxon>
        <taxon>Roridomyces</taxon>
    </lineage>
</organism>
<proteinExistence type="predicted"/>
<evidence type="ECO:0000256" key="3">
    <source>
        <dbReference type="ARBA" id="ARBA00022475"/>
    </source>
</evidence>
<reference evidence="12" key="1">
    <citation type="submission" date="2023-03" db="EMBL/GenBank/DDBJ databases">
        <title>Massive genome expansion in bonnet fungi (Mycena s.s.) driven by repeated elements and novel gene families across ecological guilds.</title>
        <authorList>
            <consortium name="Lawrence Berkeley National Laboratory"/>
            <person name="Harder C.B."/>
            <person name="Miyauchi S."/>
            <person name="Viragh M."/>
            <person name="Kuo A."/>
            <person name="Thoen E."/>
            <person name="Andreopoulos B."/>
            <person name="Lu D."/>
            <person name="Skrede I."/>
            <person name="Drula E."/>
            <person name="Henrissat B."/>
            <person name="Morin E."/>
            <person name="Kohler A."/>
            <person name="Barry K."/>
            <person name="LaButti K."/>
            <person name="Morin E."/>
            <person name="Salamov A."/>
            <person name="Lipzen A."/>
            <person name="Mereny Z."/>
            <person name="Hegedus B."/>
            <person name="Baldrian P."/>
            <person name="Stursova M."/>
            <person name="Weitz H."/>
            <person name="Taylor A."/>
            <person name="Grigoriev I.V."/>
            <person name="Nagy L.G."/>
            <person name="Martin F."/>
            <person name="Kauserud H."/>
        </authorList>
    </citation>
    <scope>NUCLEOTIDE SEQUENCE</scope>
    <source>
        <strain evidence="12">9284</strain>
    </source>
</reference>
<dbReference type="SUPFAM" id="SSF52540">
    <property type="entry name" value="P-loop containing nucleoside triphosphate hydrolases"/>
    <property type="match status" value="2"/>
</dbReference>
<dbReference type="InterPro" id="IPR027417">
    <property type="entry name" value="P-loop_NTPase"/>
</dbReference>
<feature type="domain" description="ABC transmembrane type-1" evidence="11">
    <location>
        <begin position="768"/>
        <end position="1026"/>
    </location>
</feature>
<keyword evidence="7 9" id="KW-1133">Transmembrane helix</keyword>
<keyword evidence="12" id="KW-0378">Hydrolase</keyword>
<dbReference type="InterPro" id="IPR036640">
    <property type="entry name" value="ABC1_TM_sf"/>
</dbReference>
<evidence type="ECO:0000313" key="12">
    <source>
        <dbReference type="EMBL" id="KAJ7641490.1"/>
    </source>
</evidence>
<evidence type="ECO:0000256" key="8">
    <source>
        <dbReference type="ARBA" id="ARBA00023136"/>
    </source>
</evidence>
<feature type="transmembrane region" description="Helical" evidence="9">
    <location>
        <begin position="52"/>
        <end position="80"/>
    </location>
</feature>
<feature type="transmembrane region" description="Helical" evidence="9">
    <location>
        <begin position="291"/>
        <end position="316"/>
    </location>
</feature>
<sequence length="1324" mass="142717">MQRSFEIDVAGDGYDDDANETDLLINAPPPTSAPPSSSRWLLFSLLSSRQQLCLLLPAVALSLLMGGIAPFMTIVIGHAFNAFSNFHATPDKDLLTHRVGIVALQLVGLAIGSFALSSLTSYLWILTGEHNVLALRKRVYASVVAKDMTWFDTSEEDVEDQGPLGAGGLLAQFNRETAEVRAASSLATGRIIECFTTSFTCLILAFSRSPSLTLVVLSAVPVFLAVQGRLQVIAGPLIGAERTQNGVAATLVDRITTPSGISTVKAFNANAHEQRALDTVLDGLEITVRKLVAVLGCLMGFAQFVTMGLFVLGFWFGAHIVRTGSIGAGDVMAVFWACMMVVTSLQISTPQFIVLAKGNVALTSLLALVDDDLACDDVLPPPCRADILLQDVSFSYPSRASVPILQDATLAFPARTVTFIVGPSGSGKSTIGHLLSGLYAPQGGSILVDDRAINGSIRRALDVAVVGQGQACVLFDMSVYDNVALARRGKAAARREVEDVCKSVLMHEFVNGLPEGYDTILGNGGMSLSGGQAQRLQIARAMIRDPDVLVLDEATSALDPTSRVAVFEAVRRWRQGRTTIVITHDLAQIQDTDFVYVLKDGCVVESGCRLDLDGFICGVFKDLSAASPSQTPVVRSVPLPDVPALKNEHVHEQPASWHTLPFGHLFFSTIATAPQSALTRTPFSAPMVNIDFSAFHTPSMWKPLSRPDSVLARPSSLRVSHDLEREKHRGDIKVHIPPANTPDSDQSTTIWGLLREVYHTVPCKPLVLFGLVICVLSGSATPIFSSLLSRLLFEVSTGAQDKATINKYGAIVLAVAVADGLLVGLKYFLMQTRAMAWINNVRKMAFGKVLKQEKKWFDAREAGELSRVIVTDADDARELVACVVGQCFVVVTMFAVGLGWALIKGWQLALAGFAIVPVFVAVMMAQARYVASCEAENKRAREEVGAKYYETIANIRGVRAMRLEDVLQAQFDRTAEKALVVARSGAFVEGCTIGFAFGLIYLAEALLFYFGAVLVAQGTYTYLQMVEVLNLVVFTVTIGCQLMAFAHLIAKSVHATRDLNELLHLATRTDESDGFLRPRLDGAITFHDVGFSYPGRAGAPVLQNINMEIQAGECVAVVGASGSGKSTIAALLQRLYEPAYGAISIGVDTLRSTDVHHLRQHVSIVSQQPTLFDATIAENISYGNSDLSADDVRCAAEEANLHEFIMSLPQGYDTPVGENGTLISGGQAQRLQIARALARPSKVFIFDECTSALDDINQAAVLETIRQAKVGRTTVMITHKVPVMRMCDRVLVVHEGRIAEQGSYDELIQRAGVFAALVQGGEVD</sequence>
<dbReference type="GO" id="GO:0005524">
    <property type="term" value="F:ATP binding"/>
    <property type="evidence" value="ECO:0007669"/>
    <property type="project" value="UniProtKB-KW"/>
</dbReference>
<dbReference type="PANTHER" id="PTHR43394:SF1">
    <property type="entry name" value="ATP-BINDING CASSETTE SUB-FAMILY B MEMBER 10, MITOCHONDRIAL"/>
    <property type="match status" value="1"/>
</dbReference>
<feature type="domain" description="ABC transmembrane type-1" evidence="11">
    <location>
        <begin position="58"/>
        <end position="357"/>
    </location>
</feature>
<name>A0AAD7C804_9AGAR</name>
<dbReference type="InterPro" id="IPR017871">
    <property type="entry name" value="ABC_transporter-like_CS"/>
</dbReference>
<feature type="transmembrane region" description="Helical" evidence="9">
    <location>
        <begin position="328"/>
        <end position="347"/>
    </location>
</feature>
<feature type="transmembrane region" description="Helical" evidence="9">
    <location>
        <begin position="808"/>
        <end position="829"/>
    </location>
</feature>
<dbReference type="Proteomes" id="UP001221142">
    <property type="component" value="Unassembled WGS sequence"/>
</dbReference>
<dbReference type="InterPro" id="IPR039421">
    <property type="entry name" value="Type_1_exporter"/>
</dbReference>
<dbReference type="PROSITE" id="PS50893">
    <property type="entry name" value="ABC_TRANSPORTER_2"/>
    <property type="match status" value="2"/>
</dbReference>
<dbReference type="Gene3D" id="3.40.50.300">
    <property type="entry name" value="P-loop containing nucleotide triphosphate hydrolases"/>
    <property type="match status" value="2"/>
</dbReference>
<evidence type="ECO:0000259" key="10">
    <source>
        <dbReference type="PROSITE" id="PS50893"/>
    </source>
</evidence>
<protein>
    <submittedName>
        <fullName evidence="12">P-loop containing nucleoside triphosphate hydrolase protein</fullName>
    </submittedName>
</protein>
<dbReference type="GO" id="GO:0016887">
    <property type="term" value="F:ATP hydrolysis activity"/>
    <property type="evidence" value="ECO:0007669"/>
    <property type="project" value="InterPro"/>
</dbReference>
<evidence type="ECO:0000259" key="11">
    <source>
        <dbReference type="PROSITE" id="PS50929"/>
    </source>
</evidence>
<evidence type="ECO:0000256" key="6">
    <source>
        <dbReference type="ARBA" id="ARBA00022840"/>
    </source>
</evidence>
<dbReference type="InterPro" id="IPR003439">
    <property type="entry name" value="ABC_transporter-like_ATP-bd"/>
</dbReference>
<evidence type="ECO:0000313" key="13">
    <source>
        <dbReference type="Proteomes" id="UP001221142"/>
    </source>
</evidence>
<evidence type="ECO:0000256" key="5">
    <source>
        <dbReference type="ARBA" id="ARBA00022741"/>
    </source>
</evidence>
<feature type="transmembrane region" description="Helical" evidence="9">
    <location>
        <begin position="879"/>
        <end position="903"/>
    </location>
</feature>
<evidence type="ECO:0000256" key="1">
    <source>
        <dbReference type="ARBA" id="ARBA00004651"/>
    </source>
</evidence>
<dbReference type="FunFam" id="3.40.50.300:FF:000221">
    <property type="entry name" value="Multidrug ABC transporter ATP-binding protein"/>
    <property type="match status" value="1"/>
</dbReference>
<dbReference type="FunFam" id="3.40.50.300:FF:000604">
    <property type="entry name" value="ABC transporter B family member 28"/>
    <property type="match status" value="1"/>
</dbReference>
<dbReference type="GO" id="GO:0005886">
    <property type="term" value="C:plasma membrane"/>
    <property type="evidence" value="ECO:0007669"/>
    <property type="project" value="UniProtKB-SubCell"/>
</dbReference>
<dbReference type="CDD" id="cd18577">
    <property type="entry name" value="ABC_6TM_Pgp_ABCB1_D1_like"/>
    <property type="match status" value="1"/>
</dbReference>
<feature type="transmembrane region" description="Helical" evidence="9">
    <location>
        <begin position="766"/>
        <end position="788"/>
    </location>
</feature>
<dbReference type="Gene3D" id="1.20.1560.10">
    <property type="entry name" value="ABC transporter type 1, transmembrane domain"/>
    <property type="match status" value="2"/>
</dbReference>
<feature type="transmembrane region" description="Helical" evidence="9">
    <location>
        <begin position="1028"/>
        <end position="1050"/>
    </location>
</feature>
<feature type="domain" description="ABC transporter" evidence="10">
    <location>
        <begin position="387"/>
        <end position="625"/>
    </location>
</feature>
<dbReference type="SMART" id="SM00382">
    <property type="entry name" value="AAA"/>
    <property type="match status" value="2"/>
</dbReference>
<dbReference type="EMBL" id="JARKIF010000004">
    <property type="protein sequence ID" value="KAJ7641490.1"/>
    <property type="molecule type" value="Genomic_DNA"/>
</dbReference>
<keyword evidence="13" id="KW-1185">Reference proteome</keyword>
<keyword evidence="5" id="KW-0547">Nucleotide-binding</keyword>
<dbReference type="CDD" id="cd18578">
    <property type="entry name" value="ABC_6TM_Pgp_ABCB1_D2_like"/>
    <property type="match status" value="1"/>
</dbReference>
<dbReference type="PANTHER" id="PTHR43394">
    <property type="entry name" value="ATP-DEPENDENT PERMEASE MDL1, MITOCHONDRIAL"/>
    <property type="match status" value="1"/>
</dbReference>
<dbReference type="GO" id="GO:0015421">
    <property type="term" value="F:ABC-type oligopeptide transporter activity"/>
    <property type="evidence" value="ECO:0007669"/>
    <property type="project" value="TreeGrafter"/>
</dbReference>
<dbReference type="Pfam" id="PF00664">
    <property type="entry name" value="ABC_membrane"/>
    <property type="match status" value="2"/>
</dbReference>
<evidence type="ECO:0000256" key="2">
    <source>
        <dbReference type="ARBA" id="ARBA00022448"/>
    </source>
</evidence>
<dbReference type="Pfam" id="PF00005">
    <property type="entry name" value="ABC_tran"/>
    <property type="match status" value="2"/>
</dbReference>
<keyword evidence="8 9" id="KW-0472">Membrane</keyword>
<feature type="transmembrane region" description="Helical" evidence="9">
    <location>
        <begin position="100"/>
        <end position="126"/>
    </location>
</feature>
<evidence type="ECO:0000256" key="7">
    <source>
        <dbReference type="ARBA" id="ARBA00022989"/>
    </source>
</evidence>
<keyword evidence="4 9" id="KW-0812">Transmembrane</keyword>
<gene>
    <name evidence="12" type="ORF">FB45DRAFT_358414</name>
</gene>
<dbReference type="InterPro" id="IPR003593">
    <property type="entry name" value="AAA+_ATPase"/>
</dbReference>
<keyword evidence="6" id="KW-0067">ATP-binding</keyword>
<dbReference type="InterPro" id="IPR011527">
    <property type="entry name" value="ABC1_TM_dom"/>
</dbReference>
<dbReference type="PROSITE" id="PS50929">
    <property type="entry name" value="ABC_TM1F"/>
    <property type="match status" value="2"/>
</dbReference>
<feature type="domain" description="ABC transporter" evidence="10">
    <location>
        <begin position="1084"/>
        <end position="1320"/>
    </location>
</feature>
<evidence type="ECO:0000256" key="4">
    <source>
        <dbReference type="ARBA" id="ARBA00022692"/>
    </source>
</evidence>
<comment type="subcellular location">
    <subcellularLocation>
        <location evidence="1">Cell membrane</location>
        <topology evidence="1">Multi-pass membrane protein</topology>
    </subcellularLocation>
</comment>
<keyword evidence="2" id="KW-0813">Transport</keyword>